<organism evidence="1">
    <name type="scientific">Lygus hesperus</name>
    <name type="common">Western plant bug</name>
    <dbReference type="NCBI Taxonomy" id="30085"/>
    <lineage>
        <taxon>Eukaryota</taxon>
        <taxon>Metazoa</taxon>
        <taxon>Ecdysozoa</taxon>
        <taxon>Arthropoda</taxon>
        <taxon>Hexapoda</taxon>
        <taxon>Insecta</taxon>
        <taxon>Pterygota</taxon>
        <taxon>Neoptera</taxon>
        <taxon>Paraneoptera</taxon>
        <taxon>Hemiptera</taxon>
        <taxon>Heteroptera</taxon>
        <taxon>Panheteroptera</taxon>
        <taxon>Cimicomorpha</taxon>
        <taxon>Miridae</taxon>
        <taxon>Mirini</taxon>
        <taxon>Lygus</taxon>
    </lineage>
</organism>
<gene>
    <name evidence="1" type="primary">arih1_2</name>
    <name evidence="1" type="ORF">CM83_100636</name>
</gene>
<dbReference type="AlphaFoldDB" id="A0A0A9Y3Q6"/>
<proteinExistence type="predicted"/>
<evidence type="ECO:0000313" key="1">
    <source>
        <dbReference type="EMBL" id="JAG24130.1"/>
    </source>
</evidence>
<feature type="non-terminal residue" evidence="1">
    <location>
        <position position="1"/>
    </location>
</feature>
<dbReference type="EMBL" id="GBHO01019474">
    <property type="protein sequence ID" value="JAG24130.1"/>
    <property type="molecule type" value="Transcribed_RNA"/>
</dbReference>
<name>A0A0A9Y3Q6_LYGHE</name>
<reference evidence="1" key="2">
    <citation type="submission" date="2014-07" db="EMBL/GenBank/DDBJ databases">
        <authorList>
            <person name="Hull J."/>
        </authorList>
    </citation>
    <scope>NUCLEOTIDE SEQUENCE</scope>
</reference>
<sequence>ELLEKDSKKNNIVISGLALVDRNTVINDLSIFFTDTLKVEISPSSIALIYFRAQSQGSGGMAIISFSRNEDKWKVLRQSGLLRGTGVYLDQDYSKEIRTKRAKLFHLRTYIAKASEGVRTPIKIYNDLLAWKQFKFTWDEEEGLTCNDESGIPEIERQLKMNISAINIALRSPSKRTPAQNK</sequence>
<protein>
    <submittedName>
        <fullName evidence="1">E3 ubiquitin-protein ligase arih1</fullName>
    </submittedName>
</protein>
<accession>A0A0A9Y3Q6</accession>
<reference evidence="1" key="1">
    <citation type="journal article" date="2014" name="PLoS ONE">
        <title>Transcriptome-Based Identification of ABC Transporters in the Western Tarnished Plant Bug Lygus hesperus.</title>
        <authorList>
            <person name="Hull J.J."/>
            <person name="Chaney K."/>
            <person name="Geib S.M."/>
            <person name="Fabrick J.A."/>
            <person name="Brent C.S."/>
            <person name="Walsh D."/>
            <person name="Lavine L.C."/>
        </authorList>
    </citation>
    <scope>NUCLEOTIDE SEQUENCE</scope>
</reference>